<gene>
    <name evidence="1" type="ORF">GCM10009849_30270</name>
</gene>
<dbReference type="Proteomes" id="UP001500432">
    <property type="component" value="Unassembled WGS sequence"/>
</dbReference>
<comment type="caution">
    <text evidence="1">The sequence shown here is derived from an EMBL/GenBank/DDBJ whole genome shotgun (WGS) entry which is preliminary data.</text>
</comment>
<protein>
    <recommendedName>
        <fullName evidence="3">XRE family transcriptional regulator</fullName>
    </recommendedName>
</protein>
<proteinExistence type="predicted"/>
<sequence>MPEPLPPSAAALAQRLNTLLDIAAAERGGERPQFPEIKRGVEERGAQVSRQRWHYMRAGTGPLTTDTKLLHALADMFGVPVTYLTDPEPEIPDRVGAQLELLRTMREAEVKSFAARTLTSDLSVETLLEIRDIIDRTLREHR</sequence>
<keyword evidence="2" id="KW-1185">Reference proteome</keyword>
<dbReference type="Gene3D" id="1.10.260.40">
    <property type="entry name" value="lambda repressor-like DNA-binding domains"/>
    <property type="match status" value="1"/>
</dbReference>
<accession>A0ABP5NS16</accession>
<name>A0ABP5NS16_9MICC</name>
<evidence type="ECO:0000313" key="2">
    <source>
        <dbReference type="Proteomes" id="UP001500432"/>
    </source>
</evidence>
<reference evidence="2" key="1">
    <citation type="journal article" date="2019" name="Int. J. Syst. Evol. Microbiol.">
        <title>The Global Catalogue of Microorganisms (GCM) 10K type strain sequencing project: providing services to taxonomists for standard genome sequencing and annotation.</title>
        <authorList>
            <consortium name="The Broad Institute Genomics Platform"/>
            <consortium name="The Broad Institute Genome Sequencing Center for Infectious Disease"/>
            <person name="Wu L."/>
            <person name="Ma J."/>
        </authorList>
    </citation>
    <scope>NUCLEOTIDE SEQUENCE [LARGE SCALE GENOMIC DNA]</scope>
    <source>
        <strain evidence="2">JCM 16034</strain>
    </source>
</reference>
<dbReference type="EMBL" id="BAAAQW010000010">
    <property type="protein sequence ID" value="GAA2202319.1"/>
    <property type="molecule type" value="Genomic_DNA"/>
</dbReference>
<evidence type="ECO:0008006" key="3">
    <source>
        <dbReference type="Google" id="ProtNLM"/>
    </source>
</evidence>
<organism evidence="1 2">
    <name type="scientific">Sinomonas flava</name>
    <dbReference type="NCBI Taxonomy" id="496857"/>
    <lineage>
        <taxon>Bacteria</taxon>
        <taxon>Bacillati</taxon>
        <taxon>Actinomycetota</taxon>
        <taxon>Actinomycetes</taxon>
        <taxon>Micrococcales</taxon>
        <taxon>Micrococcaceae</taxon>
        <taxon>Sinomonas</taxon>
    </lineage>
</organism>
<dbReference type="RefSeq" id="WP_344300608.1">
    <property type="nucleotide sequence ID" value="NZ_BAAAQW010000010.1"/>
</dbReference>
<dbReference type="InterPro" id="IPR010982">
    <property type="entry name" value="Lambda_DNA-bd_dom_sf"/>
</dbReference>
<evidence type="ECO:0000313" key="1">
    <source>
        <dbReference type="EMBL" id="GAA2202319.1"/>
    </source>
</evidence>